<dbReference type="Pfam" id="PF24354">
    <property type="entry name" value="NDNF_N"/>
    <property type="match status" value="1"/>
</dbReference>
<dbReference type="InterPro" id="IPR055271">
    <property type="entry name" value="NDNF_Fn(III)_1"/>
</dbReference>
<reference evidence="12" key="1">
    <citation type="submission" date="2025-08" db="UniProtKB">
        <authorList>
            <consortium name="RefSeq"/>
        </authorList>
    </citation>
    <scope>IDENTIFICATION</scope>
</reference>
<evidence type="ECO:0000256" key="7">
    <source>
        <dbReference type="ARBA" id="ARBA00024096"/>
    </source>
</evidence>
<dbReference type="OMA" id="YLFRDTS"/>
<evidence type="ECO:0000256" key="8">
    <source>
        <dbReference type="ARBA" id="ARBA00046135"/>
    </source>
</evidence>
<dbReference type="SUPFAM" id="SSF49265">
    <property type="entry name" value="Fibronectin type III"/>
    <property type="match status" value="1"/>
</dbReference>
<evidence type="ECO:0000256" key="2">
    <source>
        <dbReference type="ARBA" id="ARBA00022525"/>
    </source>
</evidence>
<gene>
    <name evidence="12" type="primary">LOC110977506</name>
</gene>
<dbReference type="KEGG" id="aplc:110977506"/>
<dbReference type="InterPro" id="IPR019326">
    <property type="entry name" value="NDNF"/>
</dbReference>
<dbReference type="GO" id="GO:0005576">
    <property type="term" value="C:extracellular region"/>
    <property type="evidence" value="ECO:0007669"/>
    <property type="project" value="UniProtKB-SubCell"/>
</dbReference>
<keyword evidence="11" id="KW-1185">Reference proteome</keyword>
<accession>A0A8B7Y501</accession>
<proteinExistence type="predicted"/>
<dbReference type="InterPro" id="IPR045805">
    <property type="entry name" value="NDNF_C"/>
</dbReference>
<evidence type="ECO:0000256" key="1">
    <source>
        <dbReference type="ARBA" id="ARBA00004613"/>
    </source>
</evidence>
<keyword evidence="6" id="KW-0325">Glycoprotein</keyword>
<keyword evidence="5" id="KW-0524">Neurogenesis</keyword>
<evidence type="ECO:0000256" key="9">
    <source>
        <dbReference type="SAM" id="MobiDB-lite"/>
    </source>
</evidence>
<dbReference type="Pfam" id="PF10179">
    <property type="entry name" value="NDNF"/>
    <property type="match status" value="1"/>
</dbReference>
<dbReference type="AlphaFoldDB" id="A0A8B7Y501"/>
<organism evidence="11 12">
    <name type="scientific">Acanthaster planci</name>
    <name type="common">Crown-of-thorns starfish</name>
    <dbReference type="NCBI Taxonomy" id="133434"/>
    <lineage>
        <taxon>Eukaryota</taxon>
        <taxon>Metazoa</taxon>
        <taxon>Echinodermata</taxon>
        <taxon>Eleutherozoa</taxon>
        <taxon>Asterozoa</taxon>
        <taxon>Asteroidea</taxon>
        <taxon>Valvatacea</taxon>
        <taxon>Valvatida</taxon>
        <taxon>Acanthasteridae</taxon>
        <taxon>Acanthaster</taxon>
    </lineage>
</organism>
<dbReference type="InterPro" id="IPR056225">
    <property type="entry name" value="NDNF_N"/>
</dbReference>
<dbReference type="OrthoDB" id="9872501at2759"/>
<evidence type="ECO:0000259" key="10">
    <source>
        <dbReference type="SMART" id="SM00060"/>
    </source>
</evidence>
<dbReference type="RefSeq" id="XP_022087410.1">
    <property type="nucleotide sequence ID" value="XM_022231718.1"/>
</dbReference>
<sequence length="586" mass="67130">MVVSVVIRSRTERSQKMTSPRLTPSTVTMALLLQFLVVSFSRLSWAQQLPTRDEEIFQLQMANPESVADTKVLPDGAETKGYVFKGTRKFFYFVVEEDNAPVAITVTPCAAQLDWTLSLMDLPEDGSGSSDDQLSEQRPRRHPNTKLGTVVKTYVGYDVSTYVTYSSPAGIYTLEIKSPEKSTSVRIYATTTPDSDHLYPELPTDPRLDITSFRKNKVSLAWKPSPSDVIYREPIVYCVALNARQNYHTWCSVQSCLYGDQPPAQPEHAGFGFESERAERRQHRRDRNREREGRGRDREEEDDIIVECVGKKTLHTFTNLEPAKRYYFDLFAVDETNNRSVAYIGTSIITRPGPEIRKHITLKDGKLRTSSVRKSSPVKTFDFSVGETVQDVMVTVQPCIESVQAEVWRDGTKIRSSNIRNLKDFWIRDISGDIQIKVKSLRRGSTHFRIFATTRPNKYPFPRLPADKRIKVFENLRQCDSVTLAWLSTKEVSQYCLYKRVEKQAKKPTKRTRGRNRQCLEPDMRKRTEKVICRPVSGPDVERDVLMEEISGLTPDTTYIFDVYVNSFGKQTLAYRSARVTTKKVC</sequence>
<keyword evidence="3" id="KW-0732">Signal</keyword>
<protein>
    <recommendedName>
        <fullName evidence="7">Protein NDNF</fullName>
    </recommendedName>
</protein>
<dbReference type="Pfam" id="PF19433">
    <property type="entry name" value="NDNF_C"/>
    <property type="match status" value="1"/>
</dbReference>
<evidence type="ECO:0000256" key="5">
    <source>
        <dbReference type="ARBA" id="ARBA00022902"/>
    </source>
</evidence>
<dbReference type="SMART" id="SM00060">
    <property type="entry name" value="FN3"/>
    <property type="match status" value="2"/>
</dbReference>
<comment type="function">
    <text evidence="8">Secretory protein that plays a role in various cellular processes. Acts as a chemorepellent acting on gonadotropin-releasing hormone (GnRH) expressing neurons regulating their migration to the hypothalamus. Also promotes neuron migration, growth and survival as well as neurite outgrowth and is involved in the development of the olfactory system. May also act through the regulation of growth factors activity and downstream signaling. Also regulates extracellular matrix assembly and cell adhesiveness. Promotes endothelial cell survival, vessel formation and plays an important role in the process of revascularization through NOS3-dependent mechanisms.</text>
</comment>
<dbReference type="PANTHER" id="PTHR14619">
    <property type="entry name" value="NEURON-DERIVED NEUROTROPHIC FACTOR"/>
    <property type="match status" value="1"/>
</dbReference>
<evidence type="ECO:0000256" key="3">
    <source>
        <dbReference type="ARBA" id="ARBA00022729"/>
    </source>
</evidence>
<evidence type="ECO:0000313" key="12">
    <source>
        <dbReference type="RefSeq" id="XP_022087410.1"/>
    </source>
</evidence>
<dbReference type="PANTHER" id="PTHR14619:SF3">
    <property type="entry name" value="PROTEIN NDNF"/>
    <property type="match status" value="1"/>
</dbReference>
<dbReference type="CTD" id="79625"/>
<feature type="region of interest" description="Disordered" evidence="9">
    <location>
        <begin position="267"/>
        <end position="300"/>
    </location>
</feature>
<dbReference type="GeneID" id="110977506"/>
<keyword evidence="2" id="KW-0964">Secreted</keyword>
<evidence type="ECO:0000256" key="4">
    <source>
        <dbReference type="ARBA" id="ARBA00022737"/>
    </source>
</evidence>
<keyword evidence="4" id="KW-0677">Repeat</keyword>
<dbReference type="Gene3D" id="2.60.40.10">
    <property type="entry name" value="Immunoglobulins"/>
    <property type="match status" value="1"/>
</dbReference>
<dbReference type="Proteomes" id="UP000694845">
    <property type="component" value="Unplaced"/>
</dbReference>
<evidence type="ECO:0000313" key="11">
    <source>
        <dbReference type="Proteomes" id="UP000694845"/>
    </source>
</evidence>
<dbReference type="InterPro" id="IPR036116">
    <property type="entry name" value="FN3_sf"/>
</dbReference>
<comment type="subcellular location">
    <subcellularLocation>
        <location evidence="1">Secreted</location>
    </subcellularLocation>
</comment>
<feature type="domain" description="Fibronectin type-III" evidence="10">
    <location>
        <begin position="464"/>
        <end position="571"/>
    </location>
</feature>
<dbReference type="GO" id="GO:0007399">
    <property type="term" value="P:nervous system development"/>
    <property type="evidence" value="ECO:0007669"/>
    <property type="project" value="UniProtKB-KW"/>
</dbReference>
<dbReference type="InterPro" id="IPR003961">
    <property type="entry name" value="FN3_dom"/>
</dbReference>
<feature type="region of interest" description="Disordered" evidence="9">
    <location>
        <begin position="125"/>
        <end position="144"/>
    </location>
</feature>
<dbReference type="InterPro" id="IPR013783">
    <property type="entry name" value="Ig-like_fold"/>
</dbReference>
<name>A0A8B7Y501_ACAPL</name>
<feature type="compositionally biased region" description="Basic and acidic residues" evidence="9">
    <location>
        <begin position="287"/>
        <end position="298"/>
    </location>
</feature>
<feature type="domain" description="Fibronectin type-III" evidence="10">
    <location>
        <begin position="200"/>
        <end position="340"/>
    </location>
</feature>
<evidence type="ECO:0000256" key="6">
    <source>
        <dbReference type="ARBA" id="ARBA00023180"/>
    </source>
</evidence>